<comment type="caution">
    <text evidence="1">The sequence shown here is derived from an EMBL/GenBank/DDBJ whole genome shotgun (WGS) entry which is preliminary data.</text>
</comment>
<organism evidence="1 2">
    <name type="scientific">Spiromyces aspiralis</name>
    <dbReference type="NCBI Taxonomy" id="68401"/>
    <lineage>
        <taxon>Eukaryota</taxon>
        <taxon>Fungi</taxon>
        <taxon>Fungi incertae sedis</taxon>
        <taxon>Zoopagomycota</taxon>
        <taxon>Kickxellomycotina</taxon>
        <taxon>Kickxellomycetes</taxon>
        <taxon>Kickxellales</taxon>
        <taxon>Kickxellaceae</taxon>
        <taxon>Spiromyces</taxon>
    </lineage>
</organism>
<protein>
    <submittedName>
        <fullName evidence="1">Uncharacterized protein</fullName>
    </submittedName>
</protein>
<dbReference type="Proteomes" id="UP001145114">
    <property type="component" value="Unassembled WGS sequence"/>
</dbReference>
<reference evidence="1" key="1">
    <citation type="submission" date="2022-06" db="EMBL/GenBank/DDBJ databases">
        <title>Phylogenomic reconstructions and comparative analyses of Kickxellomycotina fungi.</title>
        <authorList>
            <person name="Reynolds N.K."/>
            <person name="Stajich J.E."/>
            <person name="Barry K."/>
            <person name="Grigoriev I.V."/>
            <person name="Crous P."/>
            <person name="Smith M.E."/>
        </authorList>
    </citation>
    <scope>NUCLEOTIDE SEQUENCE</scope>
    <source>
        <strain evidence="1">RSA 2271</strain>
    </source>
</reference>
<sequence>MSTLGSRLRGASFKTLEGVGNRLLPNRAPTVVDPHFEINEGGDSGLVHAKLPAYSQLYVTAGSLVARSSSVSQRVTTRETAVVALAKKLLLLLGSRRNILVQHVWTNKDPGEVILAAGEAPCQAQVITMSGASDYYVAPRSVIASTKFVSLSTWYGKGVRFDRVLGKGAVVVKGAQRLVLDEGQSFLVDPRYLIAFETSMLLKPLVPERERKPVFQIVNVLPASKERDSGDMSPSSPTSPASAGGEDGVKSRRQIRVDWQELYERAAGGVRRAVGRTELYRLVGPGEFYLSSKRRSPSMWQQLSFLTGRGGNA</sequence>
<gene>
    <name evidence="1" type="ORF">EV182_002021</name>
</gene>
<evidence type="ECO:0000313" key="2">
    <source>
        <dbReference type="Proteomes" id="UP001145114"/>
    </source>
</evidence>
<proteinExistence type="predicted"/>
<keyword evidence="2" id="KW-1185">Reference proteome</keyword>
<accession>A0ACC1HES5</accession>
<dbReference type="EMBL" id="JAMZIH010005514">
    <property type="protein sequence ID" value="KAJ1675059.1"/>
    <property type="molecule type" value="Genomic_DNA"/>
</dbReference>
<name>A0ACC1HES5_9FUNG</name>
<evidence type="ECO:0000313" key="1">
    <source>
        <dbReference type="EMBL" id="KAJ1675059.1"/>
    </source>
</evidence>